<dbReference type="EMBL" id="KE665504">
    <property type="protein sequence ID" value="ERE88698.1"/>
    <property type="molecule type" value="Genomic_DNA"/>
</dbReference>
<dbReference type="EC" id="3.1.3.13" evidence="2"/>
<protein>
    <submittedName>
        <fullName evidence="2">Phosphoglycerate mutase 1-like protein</fullName>
        <ecNumber evidence="2">3.1.3.13</ecNumber>
    </submittedName>
</protein>
<dbReference type="AlphaFoldDB" id="A0A061IN03"/>
<sequence length="71" mass="8286">MRRAVRVRKASVSQEPKHLPTSINISKDCRDKDVTDSQQPSSETLKDTTARELLFWNEEDLFYREDSDEVS</sequence>
<accession>A0A061IN03</accession>
<keyword evidence="2" id="KW-0378">Hydrolase</keyword>
<dbReference type="GO" id="GO:0016787">
    <property type="term" value="F:hydrolase activity"/>
    <property type="evidence" value="ECO:0007669"/>
    <property type="project" value="UniProtKB-KW"/>
</dbReference>
<evidence type="ECO:0000256" key="1">
    <source>
        <dbReference type="SAM" id="MobiDB-lite"/>
    </source>
</evidence>
<dbReference type="Proteomes" id="UP000030759">
    <property type="component" value="Unassembled WGS sequence"/>
</dbReference>
<name>A0A061IN03_CRIGR</name>
<organism evidence="2 3">
    <name type="scientific">Cricetulus griseus</name>
    <name type="common">Chinese hamster</name>
    <name type="synonym">Cricetulus barabensis griseus</name>
    <dbReference type="NCBI Taxonomy" id="10029"/>
    <lineage>
        <taxon>Eukaryota</taxon>
        <taxon>Metazoa</taxon>
        <taxon>Chordata</taxon>
        <taxon>Craniata</taxon>
        <taxon>Vertebrata</taxon>
        <taxon>Euteleostomi</taxon>
        <taxon>Mammalia</taxon>
        <taxon>Eutheria</taxon>
        <taxon>Euarchontoglires</taxon>
        <taxon>Glires</taxon>
        <taxon>Rodentia</taxon>
        <taxon>Myomorpha</taxon>
        <taxon>Muroidea</taxon>
        <taxon>Cricetidae</taxon>
        <taxon>Cricetinae</taxon>
        <taxon>Cricetulus</taxon>
    </lineage>
</organism>
<feature type="region of interest" description="Disordered" evidence="1">
    <location>
        <begin position="1"/>
        <end position="46"/>
    </location>
</feature>
<gene>
    <name evidence="2" type="ORF">H671_1g2861</name>
</gene>
<reference evidence="3" key="1">
    <citation type="journal article" date="2013" name="Nat. Biotechnol.">
        <title>Chinese hamster genome sequenced from sorted chromosomes.</title>
        <authorList>
            <person name="Brinkrolf K."/>
            <person name="Rupp O."/>
            <person name="Laux H."/>
            <person name="Kollin F."/>
            <person name="Ernst W."/>
            <person name="Linke B."/>
            <person name="Kofler R."/>
            <person name="Romand S."/>
            <person name="Hesse F."/>
            <person name="Budach W.E."/>
            <person name="Galosy S."/>
            <person name="Muller D."/>
            <person name="Noll T."/>
            <person name="Wienberg J."/>
            <person name="Jostock T."/>
            <person name="Leonard M."/>
            <person name="Grillari J."/>
            <person name="Tauch A."/>
            <person name="Goesmann A."/>
            <person name="Helk B."/>
            <person name="Mott J.E."/>
            <person name="Puhler A."/>
            <person name="Borth N."/>
        </authorList>
    </citation>
    <scope>NUCLEOTIDE SEQUENCE [LARGE SCALE GENOMIC DNA]</scope>
    <source>
        <strain evidence="3">17A/GY</strain>
    </source>
</reference>
<proteinExistence type="predicted"/>
<evidence type="ECO:0000313" key="2">
    <source>
        <dbReference type="EMBL" id="ERE88698.1"/>
    </source>
</evidence>
<evidence type="ECO:0000313" key="3">
    <source>
        <dbReference type="Proteomes" id="UP000030759"/>
    </source>
</evidence>